<proteinExistence type="inferred from homology"/>
<dbReference type="Proteomes" id="UP000222168">
    <property type="component" value="Unassembled WGS sequence"/>
</dbReference>
<dbReference type="NCBIfam" id="NF006157">
    <property type="entry name" value="PRK08300.1"/>
    <property type="match status" value="1"/>
</dbReference>
<evidence type="ECO:0000313" key="6">
    <source>
        <dbReference type="EMBL" id="PHM62992.1"/>
    </source>
</evidence>
<comment type="caution">
    <text evidence="6">The sequence shown here is derived from an EMBL/GenBank/DDBJ whole genome shotgun (WGS) entry which is preliminary data.</text>
</comment>
<keyword evidence="4" id="KW-0560">Oxidoreductase</keyword>
<gene>
    <name evidence="4" type="primary">mhpF</name>
    <name evidence="6" type="ORF">Xish_02219</name>
</gene>
<dbReference type="Pfam" id="PF09290">
    <property type="entry name" value="AcetDehyd-dimer"/>
    <property type="match status" value="1"/>
</dbReference>
<dbReference type="GO" id="GO:0019380">
    <property type="term" value="P:3-phenylpropionate catabolic process"/>
    <property type="evidence" value="ECO:0007669"/>
    <property type="project" value="UniProtKB-UniRule"/>
</dbReference>
<dbReference type="EC" id="1.2.1.10" evidence="4"/>
<dbReference type="NCBIfam" id="TIGR03215">
    <property type="entry name" value="ac_ald_DH_ac"/>
    <property type="match status" value="1"/>
</dbReference>
<dbReference type="AlphaFoldDB" id="A0A2D0KHX4"/>
<dbReference type="GO" id="GO:0008774">
    <property type="term" value="F:acetaldehyde dehydrogenase (acetylating) activity"/>
    <property type="evidence" value="ECO:0007669"/>
    <property type="project" value="UniProtKB-UniRule"/>
</dbReference>
<dbReference type="OrthoDB" id="9786743at2"/>
<dbReference type="InterPro" id="IPR015426">
    <property type="entry name" value="Acetylaldehyde_DH_C"/>
</dbReference>
<accession>A0A2D0KHX4</accession>
<reference evidence="6 7" key="1">
    <citation type="journal article" date="2017" name="Nat. Microbiol.">
        <title>Natural product diversity associated with the nematode symbionts Photorhabdus and Xenorhabdus.</title>
        <authorList>
            <person name="Tobias N.J."/>
            <person name="Wolff H."/>
            <person name="Djahanschiri B."/>
            <person name="Grundmann F."/>
            <person name="Kronenwerth M."/>
            <person name="Shi Y.M."/>
            <person name="Simonyi S."/>
            <person name="Grun P."/>
            <person name="Shapiro-Ilan D."/>
            <person name="Pidot S.J."/>
            <person name="Stinear T.P."/>
            <person name="Ebersberger I."/>
            <person name="Bode H.B."/>
        </authorList>
    </citation>
    <scope>NUCLEOTIDE SEQUENCE [LARGE SCALE GENOMIC DNA]</scope>
    <source>
        <strain evidence="6 7">DSM 22670</strain>
    </source>
</reference>
<dbReference type="Pfam" id="PF01118">
    <property type="entry name" value="Semialdhyde_dh"/>
    <property type="match status" value="1"/>
</dbReference>
<feature type="active site" description="Acyl-thioester intermediate" evidence="4">
    <location>
        <position position="130"/>
    </location>
</feature>
<dbReference type="RefSeq" id="WP_099117891.1">
    <property type="nucleotide sequence ID" value="NZ_NJAK01000001.1"/>
</dbReference>
<dbReference type="SUPFAM" id="SSF51735">
    <property type="entry name" value="NAD(P)-binding Rossmann-fold domains"/>
    <property type="match status" value="1"/>
</dbReference>
<comment type="subunit">
    <text evidence="4">Interacts with MhpE.</text>
</comment>
<comment type="similarity">
    <text evidence="1 4">Belongs to the acetaldehyde dehydrogenase family.</text>
</comment>
<comment type="catalytic activity">
    <reaction evidence="4">
        <text>acetaldehyde + NAD(+) + CoA = acetyl-CoA + NADH + H(+)</text>
        <dbReference type="Rhea" id="RHEA:23288"/>
        <dbReference type="ChEBI" id="CHEBI:15343"/>
        <dbReference type="ChEBI" id="CHEBI:15378"/>
        <dbReference type="ChEBI" id="CHEBI:57287"/>
        <dbReference type="ChEBI" id="CHEBI:57288"/>
        <dbReference type="ChEBI" id="CHEBI:57540"/>
        <dbReference type="ChEBI" id="CHEBI:57945"/>
        <dbReference type="EC" id="1.2.1.10"/>
    </reaction>
</comment>
<feature type="domain" description="Semialdehyde dehydrogenase NAD-binding" evidence="5">
    <location>
        <begin position="9"/>
        <end position="122"/>
    </location>
</feature>
<dbReference type="Gene3D" id="3.40.50.720">
    <property type="entry name" value="NAD(P)-binding Rossmann-like Domain"/>
    <property type="match status" value="1"/>
</dbReference>
<evidence type="ECO:0000313" key="7">
    <source>
        <dbReference type="Proteomes" id="UP000222168"/>
    </source>
</evidence>
<dbReference type="CDD" id="cd23933">
    <property type="entry name" value="ALDH_C"/>
    <property type="match status" value="1"/>
</dbReference>
<dbReference type="UniPathway" id="UPA00714"/>
<sequence length="296" mass="32959">MNKETKKPRIAIVGPGSIGLDLMYKIKKNNKFEIAFVVGRNKNSEGIKIARNEGVEVSYDGIEFIKEHIDYFDLVFDATSAISHSYHNKTFSEHNKFAIDLTPAKIGKLCVPAINLDETKNAQNVNLITCGGQSSLPIAWAISKFSQYIDYIEVVSTIAAKSAGLATRQNIDEYITTTECALKKFSGAQTVKAILNINPAKPEIYMQTTLYVKAKYDCFSKISEEIKKIIKSVQSYIPGYQLEYEPIIRNDEIIINVSVRGSGDYLPSYAGNLDIINCAAISVAEYKLNLKNEICL</sequence>
<comment type="pathway">
    <text evidence="4">Aromatic compound metabolism; 3-phenylpropanoate degradation.</text>
</comment>
<keyword evidence="7" id="KW-1185">Reference proteome</keyword>
<evidence type="ECO:0000256" key="1">
    <source>
        <dbReference type="ARBA" id="ARBA00009244"/>
    </source>
</evidence>
<dbReference type="EMBL" id="NJAK01000001">
    <property type="protein sequence ID" value="PHM62992.1"/>
    <property type="molecule type" value="Genomic_DNA"/>
</dbReference>
<dbReference type="SMART" id="SM00859">
    <property type="entry name" value="Semialdhyde_dh"/>
    <property type="match status" value="1"/>
</dbReference>
<evidence type="ECO:0000256" key="2">
    <source>
        <dbReference type="ARBA" id="ARBA00022797"/>
    </source>
</evidence>
<keyword evidence="2 4" id="KW-0058">Aromatic hydrocarbons catabolism</keyword>
<dbReference type="InterPro" id="IPR003361">
    <property type="entry name" value="Acetaldehyde_dehydrogenase"/>
</dbReference>
<dbReference type="PIRSF" id="PIRSF015689">
    <property type="entry name" value="Actaldh_dh_actl"/>
    <property type="match status" value="1"/>
</dbReference>
<dbReference type="SUPFAM" id="SSF55347">
    <property type="entry name" value="Glyceraldehyde-3-phosphate dehydrogenase-like, C-terminal domain"/>
    <property type="match status" value="1"/>
</dbReference>
<comment type="function">
    <text evidence="4">Catalyzes the conversion of acetaldehyde to acetyl-CoA, using NAD(+) and coenzyme A. Is the final enzyme in the meta-cleavage pathway for the degradation of aromatic compounds.</text>
</comment>
<evidence type="ECO:0000259" key="5">
    <source>
        <dbReference type="SMART" id="SM00859"/>
    </source>
</evidence>
<evidence type="ECO:0000256" key="3">
    <source>
        <dbReference type="ARBA" id="ARBA00023027"/>
    </source>
</evidence>
<comment type="caution">
    <text evidence="4">Lacks conserved residue(s) required for the propagation of feature annotation.</text>
</comment>
<organism evidence="6 7">
    <name type="scientific">Xenorhabdus ishibashii</name>
    <dbReference type="NCBI Taxonomy" id="1034471"/>
    <lineage>
        <taxon>Bacteria</taxon>
        <taxon>Pseudomonadati</taxon>
        <taxon>Pseudomonadota</taxon>
        <taxon>Gammaproteobacteria</taxon>
        <taxon>Enterobacterales</taxon>
        <taxon>Morganellaceae</taxon>
        <taxon>Xenorhabdus</taxon>
    </lineage>
</organism>
<dbReference type="HAMAP" id="MF_01657">
    <property type="entry name" value="Ac_ald_DH_ac"/>
    <property type="match status" value="1"/>
</dbReference>
<evidence type="ECO:0000256" key="4">
    <source>
        <dbReference type="HAMAP-Rule" id="MF_01657"/>
    </source>
</evidence>
<feature type="binding site" evidence="4">
    <location>
        <position position="272"/>
    </location>
    <ligand>
        <name>NAD(+)</name>
        <dbReference type="ChEBI" id="CHEBI:57540"/>
    </ligand>
</feature>
<dbReference type="GO" id="GO:0051287">
    <property type="term" value="F:NAD binding"/>
    <property type="evidence" value="ECO:0007669"/>
    <property type="project" value="UniProtKB-UniRule"/>
</dbReference>
<keyword evidence="3 4" id="KW-0520">NAD</keyword>
<dbReference type="InterPro" id="IPR036291">
    <property type="entry name" value="NAD(P)-bd_dom_sf"/>
</dbReference>
<protein>
    <recommendedName>
        <fullName evidence="4">Acetaldehyde dehydrogenase</fullName>
        <ecNumber evidence="4">1.2.1.10</ecNumber>
    </recommendedName>
    <alternativeName>
        <fullName evidence="4">Acetaldehyde dehydrogenase [acetylating]</fullName>
    </alternativeName>
</protein>
<dbReference type="Gene3D" id="3.30.360.10">
    <property type="entry name" value="Dihydrodipicolinate Reductase, domain 2"/>
    <property type="match status" value="1"/>
</dbReference>
<dbReference type="InterPro" id="IPR000534">
    <property type="entry name" value="Semialdehyde_DH_NAD-bd"/>
</dbReference>
<name>A0A2D0KHX4_9GAMM</name>